<proteinExistence type="predicted"/>
<dbReference type="PROSITE" id="PS51192">
    <property type="entry name" value="HELICASE_ATP_BIND_1"/>
    <property type="match status" value="1"/>
</dbReference>
<dbReference type="GO" id="GO:0006281">
    <property type="term" value="P:DNA repair"/>
    <property type="evidence" value="ECO:0007669"/>
    <property type="project" value="TreeGrafter"/>
</dbReference>
<dbReference type="AlphaFoldDB" id="A0A1M7RBJ4"/>
<dbReference type="SUPFAM" id="SSF52540">
    <property type="entry name" value="P-loop containing nucleoside triphosphate hydrolases"/>
    <property type="match status" value="1"/>
</dbReference>
<dbReference type="EMBL" id="FRCS01000009">
    <property type="protein sequence ID" value="SHN43633.1"/>
    <property type="molecule type" value="Genomic_DNA"/>
</dbReference>
<keyword evidence="2" id="KW-0378">Hydrolase</keyword>
<dbReference type="GO" id="GO:0003677">
    <property type="term" value="F:DNA binding"/>
    <property type="evidence" value="ECO:0007669"/>
    <property type="project" value="UniProtKB-KW"/>
</dbReference>
<evidence type="ECO:0000313" key="10">
    <source>
        <dbReference type="EMBL" id="SHN43633.1"/>
    </source>
</evidence>
<evidence type="ECO:0000259" key="9">
    <source>
        <dbReference type="PROSITE" id="PS51194"/>
    </source>
</evidence>
<dbReference type="InterPro" id="IPR001650">
    <property type="entry name" value="Helicase_C-like"/>
</dbReference>
<dbReference type="InterPro" id="IPR002464">
    <property type="entry name" value="DNA/RNA_helicase_DEAH_CS"/>
</dbReference>
<evidence type="ECO:0000313" key="11">
    <source>
        <dbReference type="Proteomes" id="UP000184440"/>
    </source>
</evidence>
<evidence type="ECO:0000256" key="3">
    <source>
        <dbReference type="ARBA" id="ARBA00022806"/>
    </source>
</evidence>
<dbReference type="SMART" id="SM00487">
    <property type="entry name" value="DEXDc"/>
    <property type="match status" value="1"/>
</dbReference>
<dbReference type="GO" id="GO:0016787">
    <property type="term" value="F:hydrolase activity"/>
    <property type="evidence" value="ECO:0007669"/>
    <property type="project" value="UniProtKB-KW"/>
</dbReference>
<feature type="domain" description="Helicase ATP-binding" evidence="8">
    <location>
        <begin position="49"/>
        <end position="218"/>
    </location>
</feature>
<dbReference type="Pfam" id="PF16124">
    <property type="entry name" value="RecQ_Zn_bind"/>
    <property type="match status" value="1"/>
</dbReference>
<dbReference type="Pfam" id="PF00271">
    <property type="entry name" value="Helicase_C"/>
    <property type="match status" value="1"/>
</dbReference>
<evidence type="ECO:0000256" key="2">
    <source>
        <dbReference type="ARBA" id="ARBA00022801"/>
    </source>
</evidence>
<dbReference type="GO" id="GO:0009378">
    <property type="term" value="F:four-way junction helicase activity"/>
    <property type="evidence" value="ECO:0007669"/>
    <property type="project" value="TreeGrafter"/>
</dbReference>
<dbReference type="Gene3D" id="3.40.50.300">
    <property type="entry name" value="P-loop containing nucleotide triphosphate hydrolases"/>
    <property type="match status" value="2"/>
</dbReference>
<dbReference type="Proteomes" id="UP000184440">
    <property type="component" value="Unassembled WGS sequence"/>
</dbReference>
<dbReference type="Gene3D" id="1.10.10.10">
    <property type="entry name" value="Winged helix-like DNA-binding domain superfamily/Winged helix DNA-binding domain"/>
    <property type="match status" value="1"/>
</dbReference>
<dbReference type="GO" id="GO:0005524">
    <property type="term" value="F:ATP binding"/>
    <property type="evidence" value="ECO:0007669"/>
    <property type="project" value="UniProtKB-KW"/>
</dbReference>
<accession>A0A1M7RBJ4</accession>
<evidence type="ECO:0000256" key="6">
    <source>
        <dbReference type="ARBA" id="ARBA00044535"/>
    </source>
</evidence>
<evidence type="ECO:0000256" key="5">
    <source>
        <dbReference type="ARBA" id="ARBA00023125"/>
    </source>
</evidence>
<feature type="domain" description="Helicase C-terminal" evidence="9">
    <location>
        <begin position="246"/>
        <end position="394"/>
    </location>
</feature>
<dbReference type="PANTHER" id="PTHR13710">
    <property type="entry name" value="DNA HELICASE RECQ FAMILY MEMBER"/>
    <property type="match status" value="1"/>
</dbReference>
<dbReference type="InterPro" id="IPR014001">
    <property type="entry name" value="Helicase_ATP-bd"/>
</dbReference>
<dbReference type="InterPro" id="IPR032284">
    <property type="entry name" value="RecQ_Zn-bd"/>
</dbReference>
<dbReference type="GO" id="GO:0006310">
    <property type="term" value="P:DNA recombination"/>
    <property type="evidence" value="ECO:0007669"/>
    <property type="project" value="InterPro"/>
</dbReference>
<dbReference type="InterPro" id="IPR027417">
    <property type="entry name" value="P-loop_NTPase"/>
</dbReference>
<evidence type="ECO:0000259" key="8">
    <source>
        <dbReference type="PROSITE" id="PS51192"/>
    </source>
</evidence>
<dbReference type="NCBIfam" id="TIGR00614">
    <property type="entry name" value="recQ_fam"/>
    <property type="match status" value="1"/>
</dbReference>
<gene>
    <name evidence="10" type="ORF">SAMN05443668_109282</name>
</gene>
<keyword evidence="3 10" id="KW-0347">Helicase</keyword>
<dbReference type="GO" id="GO:0005737">
    <property type="term" value="C:cytoplasm"/>
    <property type="evidence" value="ECO:0007669"/>
    <property type="project" value="TreeGrafter"/>
</dbReference>
<dbReference type="PROSITE" id="PS00690">
    <property type="entry name" value="DEAH_ATP_HELICASE"/>
    <property type="match status" value="1"/>
</dbReference>
<keyword evidence="1" id="KW-0547">Nucleotide-binding</keyword>
<keyword evidence="4" id="KW-0067">ATP-binding</keyword>
<name>A0A1M7RBJ4_9ACTN</name>
<dbReference type="STRING" id="134849.SAMN05443668_109282"/>
<evidence type="ECO:0000256" key="7">
    <source>
        <dbReference type="ARBA" id="ARBA00044550"/>
    </source>
</evidence>
<keyword evidence="5" id="KW-0238">DNA-binding</keyword>
<dbReference type="SMART" id="SM00490">
    <property type="entry name" value="HELICc"/>
    <property type="match status" value="1"/>
</dbReference>
<reference evidence="10 11" key="1">
    <citation type="submission" date="2016-11" db="EMBL/GenBank/DDBJ databases">
        <authorList>
            <person name="Jaros S."/>
            <person name="Januszkiewicz K."/>
            <person name="Wedrychowicz H."/>
        </authorList>
    </citation>
    <scope>NUCLEOTIDE SEQUENCE [LARGE SCALE GENOMIC DNA]</scope>
    <source>
        <strain evidence="10 11">DSM 46144</strain>
    </source>
</reference>
<evidence type="ECO:0000256" key="1">
    <source>
        <dbReference type="ARBA" id="ARBA00022741"/>
    </source>
</evidence>
<dbReference type="PROSITE" id="PS51194">
    <property type="entry name" value="HELICASE_CTER"/>
    <property type="match status" value="1"/>
</dbReference>
<sequence length="559" mass="61602">MTTDNERRRRRRRSPLTWARRRSDLKKLRTIAAKLYGWDELRPVQAEAMLHLANGVDTLVVAPTGSGKSAIYQVPAVLIDGPTIVVSPLLALQRDQMQALAEHGAPTAVVVNSDQTDSENTAAFEALRAGRAEFVFLSPEQLSKPDVLDALAAAKPSLFVVDEAHCVSAWGHDFRPDYLRLGEAIEHLGHPTVLALTATAAPPVRSDIVDVLGLREPEEVIGGFDRPNLWLEVSRQVTAPGVRKAVIERVASETPTGLLYVQTRREATDYADALRELDVPAYAYHAGMKASEREAVHDAFRSDEPVVVVATSAFGMGIDKPDVRFVIHAGPAESLDSYYQQIGRAGRDGEQAVAALYFRPEDLHIPRFFTGGTPDEDLLVRVGTGLKHHRGPVRIAALCTELEVTKARVTRAVNLFEQSGSVTATPDGPRWHGRRTVEKAVELAVEWAAQRRRIEQTRVEMMRGYADTEGCRRQFLLGYFGEDLADACGFCDTCRDGTAAETPSGDTGFPVQSRVRHSEWGEGTVMREEDDRLTVLFDEEGYRTLSLAAIREHGLLVPV</sequence>
<evidence type="ECO:0000256" key="4">
    <source>
        <dbReference type="ARBA" id="ARBA00022840"/>
    </source>
</evidence>
<protein>
    <recommendedName>
        <fullName evidence="6">ATP-dependent DNA helicase RecQ</fullName>
    </recommendedName>
    <alternativeName>
        <fullName evidence="7">DNA 3'-5' helicase RecQ</fullName>
    </alternativeName>
</protein>
<dbReference type="Pfam" id="PF00270">
    <property type="entry name" value="DEAD"/>
    <property type="match status" value="1"/>
</dbReference>
<dbReference type="GO" id="GO:0043138">
    <property type="term" value="F:3'-5' DNA helicase activity"/>
    <property type="evidence" value="ECO:0007669"/>
    <property type="project" value="TreeGrafter"/>
</dbReference>
<dbReference type="GO" id="GO:0005694">
    <property type="term" value="C:chromosome"/>
    <property type="evidence" value="ECO:0007669"/>
    <property type="project" value="TreeGrafter"/>
</dbReference>
<dbReference type="InterPro" id="IPR011545">
    <property type="entry name" value="DEAD/DEAH_box_helicase_dom"/>
</dbReference>
<dbReference type="RefSeq" id="WP_218617807.1">
    <property type="nucleotide sequence ID" value="NZ_FRCS01000009.1"/>
</dbReference>
<keyword evidence="11" id="KW-1185">Reference proteome</keyword>
<dbReference type="CDD" id="cd17920">
    <property type="entry name" value="DEXHc_RecQ"/>
    <property type="match status" value="1"/>
</dbReference>
<organism evidence="10 11">
    <name type="scientific">Cryptosporangium aurantiacum</name>
    <dbReference type="NCBI Taxonomy" id="134849"/>
    <lineage>
        <taxon>Bacteria</taxon>
        <taxon>Bacillati</taxon>
        <taxon>Actinomycetota</taxon>
        <taxon>Actinomycetes</taxon>
        <taxon>Cryptosporangiales</taxon>
        <taxon>Cryptosporangiaceae</taxon>
        <taxon>Cryptosporangium</taxon>
    </lineage>
</organism>
<dbReference type="InterPro" id="IPR036388">
    <property type="entry name" value="WH-like_DNA-bd_sf"/>
</dbReference>
<dbReference type="PANTHER" id="PTHR13710:SF150">
    <property type="entry name" value="ATP-DEPENDENT DNA HELICASE RECQ"/>
    <property type="match status" value="1"/>
</dbReference>
<dbReference type="InterPro" id="IPR004589">
    <property type="entry name" value="DNA_helicase_ATP-dep_RecQ"/>
</dbReference>